<evidence type="ECO:0000256" key="1">
    <source>
        <dbReference type="SAM" id="MobiDB-lite"/>
    </source>
</evidence>
<feature type="compositionally biased region" description="Polar residues" evidence="1">
    <location>
        <begin position="77"/>
        <end position="88"/>
    </location>
</feature>
<evidence type="ECO:0000313" key="2">
    <source>
        <dbReference type="EMBL" id="VDM40566.1"/>
    </source>
</evidence>
<reference evidence="2 3" key="2">
    <citation type="submission" date="2018-11" db="EMBL/GenBank/DDBJ databases">
        <authorList>
            <consortium name="Pathogen Informatics"/>
        </authorList>
    </citation>
    <scope>NUCLEOTIDE SEQUENCE [LARGE SCALE GENOMIC DNA]</scope>
</reference>
<reference evidence="4" key="1">
    <citation type="submission" date="2016-06" db="UniProtKB">
        <authorList>
            <consortium name="WormBaseParasite"/>
        </authorList>
    </citation>
    <scope>IDENTIFICATION</scope>
</reference>
<feature type="region of interest" description="Disordered" evidence="1">
    <location>
        <begin position="77"/>
        <end position="110"/>
    </location>
</feature>
<name>A0A183UL75_TOXCA</name>
<accession>A0A183UL75</accession>
<keyword evidence="3" id="KW-1185">Reference proteome</keyword>
<feature type="region of interest" description="Disordered" evidence="1">
    <location>
        <begin position="145"/>
        <end position="236"/>
    </location>
</feature>
<dbReference type="Proteomes" id="UP000050794">
    <property type="component" value="Unassembled WGS sequence"/>
</dbReference>
<feature type="region of interest" description="Disordered" evidence="1">
    <location>
        <begin position="26"/>
        <end position="46"/>
    </location>
</feature>
<dbReference type="WBParaSite" id="TCNE_0000924501-mRNA-1">
    <property type="protein sequence ID" value="TCNE_0000924501-mRNA-1"/>
    <property type="gene ID" value="TCNE_0000924501"/>
</dbReference>
<evidence type="ECO:0000313" key="4">
    <source>
        <dbReference type="WBParaSite" id="TCNE_0000924501-mRNA-1"/>
    </source>
</evidence>
<gene>
    <name evidence="2" type="ORF">TCNE_LOCUS9245</name>
</gene>
<organism evidence="3 4">
    <name type="scientific">Toxocara canis</name>
    <name type="common">Canine roundworm</name>
    <dbReference type="NCBI Taxonomy" id="6265"/>
    <lineage>
        <taxon>Eukaryota</taxon>
        <taxon>Metazoa</taxon>
        <taxon>Ecdysozoa</taxon>
        <taxon>Nematoda</taxon>
        <taxon>Chromadorea</taxon>
        <taxon>Rhabditida</taxon>
        <taxon>Spirurina</taxon>
        <taxon>Ascaridomorpha</taxon>
        <taxon>Ascaridoidea</taxon>
        <taxon>Toxocaridae</taxon>
        <taxon>Toxocara</taxon>
    </lineage>
</organism>
<protein>
    <submittedName>
        <fullName evidence="4">Dynein assembly factor 1, axonemal homolog</fullName>
    </submittedName>
</protein>
<dbReference type="AlphaFoldDB" id="A0A183UL75"/>
<proteinExistence type="predicted"/>
<dbReference type="EMBL" id="UYWY01020120">
    <property type="protein sequence ID" value="VDM40566.1"/>
    <property type="molecule type" value="Genomic_DNA"/>
</dbReference>
<sequence length="236" mass="26256">MADNELAAKLQKRLASLDLDMDEVPKATSKIPIAPPPPPENDEPAPYLMGEQFADIDKLINDTLRYTESHETPVWRKQSSLSSITSVENKPVQAASVEDFEDSKRVPNPAGKCAPVVPIVHHKGCIPQKAPLNLEARLERERNELEEKLAKQRQKKTVNPPDILQGVKQSELDNELPDQCKDMFSPEPMTQSKNEPQKKAPFELPSSSPSIDTRVAIKSPPPTPKKPKCPMVGDIY</sequence>
<evidence type="ECO:0000313" key="3">
    <source>
        <dbReference type="Proteomes" id="UP000050794"/>
    </source>
</evidence>